<dbReference type="AlphaFoldDB" id="A0A134A7P5"/>
<keyword evidence="1" id="KW-0472">Membrane</keyword>
<feature type="transmembrane region" description="Helical" evidence="1">
    <location>
        <begin position="254"/>
        <end position="274"/>
    </location>
</feature>
<protein>
    <submittedName>
        <fullName evidence="2">Uncharacterized protein</fullName>
    </submittedName>
</protein>
<dbReference type="PATRIC" id="fig|1379.3.peg.138"/>
<gene>
    <name evidence="2" type="ORF">HMPREF3186_00141</name>
</gene>
<feature type="transmembrane region" description="Helical" evidence="1">
    <location>
        <begin position="123"/>
        <end position="145"/>
    </location>
</feature>
<dbReference type="Proteomes" id="UP000070355">
    <property type="component" value="Unassembled WGS sequence"/>
</dbReference>
<keyword evidence="1" id="KW-1133">Transmembrane helix</keyword>
<proteinExistence type="predicted"/>
<reference evidence="3" key="1">
    <citation type="submission" date="2016-01" db="EMBL/GenBank/DDBJ databases">
        <authorList>
            <person name="Mitreva M."/>
            <person name="Pepin K.H."/>
            <person name="Mihindukulasuriya K.A."/>
            <person name="Fulton R."/>
            <person name="Fronick C."/>
            <person name="O'Laughlin M."/>
            <person name="Miner T."/>
            <person name="Herter B."/>
            <person name="Rosa B.A."/>
            <person name="Cordes M."/>
            <person name="Tomlinson C."/>
            <person name="Wollam A."/>
            <person name="Palsikar V.B."/>
            <person name="Mardis E.R."/>
            <person name="Wilson R.K."/>
        </authorList>
    </citation>
    <scope>NUCLEOTIDE SEQUENCE [LARGE SCALE GENOMIC DNA]</scope>
    <source>
        <strain evidence="3">DNF01167</strain>
    </source>
</reference>
<feature type="transmembrane region" description="Helical" evidence="1">
    <location>
        <begin position="203"/>
        <end position="220"/>
    </location>
</feature>
<evidence type="ECO:0000313" key="3">
    <source>
        <dbReference type="Proteomes" id="UP000070355"/>
    </source>
</evidence>
<accession>A0A134A7P5</accession>
<name>A0A134A7P5_9BACL</name>
<feature type="transmembrane region" description="Helical" evidence="1">
    <location>
        <begin position="309"/>
        <end position="328"/>
    </location>
</feature>
<evidence type="ECO:0000256" key="1">
    <source>
        <dbReference type="SAM" id="Phobius"/>
    </source>
</evidence>
<dbReference type="EMBL" id="LSDC01000012">
    <property type="protein sequence ID" value="KXB63480.1"/>
    <property type="molecule type" value="Genomic_DNA"/>
</dbReference>
<feature type="transmembrane region" description="Helical" evidence="1">
    <location>
        <begin position="34"/>
        <end position="56"/>
    </location>
</feature>
<sequence length="447" mass="52133">MGDIEERIMMESDKNQQNLEYEKKLEFWRKVQTILVNSMDTLLFLVYVLFAIYVVMKNAMTMMGFILLVVITLFNVWMIPILLNRLKQQLKKMKKNRCISTILIFFDISIIDILLKKTKPNRCIYNAFIFFDISIVIVTIITFFMGKESLKDKGWGLVILTAIAIIFRILLYIVLNRKELIKGVVLFTIIFVLVLIVGMLDDLPIAGGVFLIGLFFVLMSEDMLKMIQFNSIDNSCITKKYEEQIKTYLFQQKIYVNIVFAILYVVLLITSKFITSKSDLKCIYKCVYKGLGVDVEGTDLELWLFRGQVYTLLFISVVLLVNAVFVLIKKVYNKNKENLEYGNMAPLNSIFNPPEVKIHDPKIIHEINIGKKSIDKINPEILITNREEIPKDIQVFLEGGPINPYRRLLIIYPNRSIYECKYKVEKNKIILKEEIKLINKQDFKNRG</sequence>
<comment type="caution">
    <text evidence="2">The sequence shown here is derived from an EMBL/GenBank/DDBJ whole genome shotgun (WGS) entry which is preliminary data.</text>
</comment>
<keyword evidence="1" id="KW-0812">Transmembrane</keyword>
<dbReference type="STRING" id="1379.HMPREF3186_00141"/>
<evidence type="ECO:0000313" key="2">
    <source>
        <dbReference type="EMBL" id="KXB63480.1"/>
    </source>
</evidence>
<feature type="transmembrane region" description="Helical" evidence="1">
    <location>
        <begin position="62"/>
        <end position="83"/>
    </location>
</feature>
<feature type="transmembrane region" description="Helical" evidence="1">
    <location>
        <begin position="180"/>
        <end position="197"/>
    </location>
</feature>
<feature type="transmembrane region" description="Helical" evidence="1">
    <location>
        <begin position="157"/>
        <end position="175"/>
    </location>
</feature>
<organism evidence="2 3">
    <name type="scientific">Gemella haemolysans</name>
    <dbReference type="NCBI Taxonomy" id="1379"/>
    <lineage>
        <taxon>Bacteria</taxon>
        <taxon>Bacillati</taxon>
        <taxon>Bacillota</taxon>
        <taxon>Bacilli</taxon>
        <taxon>Bacillales</taxon>
        <taxon>Gemellaceae</taxon>
        <taxon>Gemella</taxon>
    </lineage>
</organism>